<evidence type="ECO:0000313" key="8">
    <source>
        <dbReference type="EMBL" id="MFD2674710.1"/>
    </source>
</evidence>
<keyword evidence="3" id="KW-0732">Signal</keyword>
<keyword evidence="6" id="KW-0812">Transmembrane</keyword>
<dbReference type="RefSeq" id="WP_066055893.1">
    <property type="nucleotide sequence ID" value="NZ_JBHUNF010000003.1"/>
</dbReference>
<keyword evidence="6" id="KW-1133">Transmembrane helix</keyword>
<keyword evidence="2" id="KW-0479">Metal-binding</keyword>
<feature type="region of interest" description="Disordered" evidence="5">
    <location>
        <begin position="197"/>
        <end position="234"/>
    </location>
</feature>
<proteinExistence type="predicted"/>
<feature type="region of interest" description="Disordered" evidence="5">
    <location>
        <begin position="130"/>
        <end position="161"/>
    </location>
</feature>
<evidence type="ECO:0000313" key="9">
    <source>
        <dbReference type="Proteomes" id="UP001597453"/>
    </source>
</evidence>
<evidence type="ECO:0000256" key="2">
    <source>
        <dbReference type="ARBA" id="ARBA00022723"/>
    </source>
</evidence>
<feature type="compositionally biased region" description="Basic and acidic residues" evidence="5">
    <location>
        <begin position="214"/>
        <end position="223"/>
    </location>
</feature>
<evidence type="ECO:0000256" key="5">
    <source>
        <dbReference type="SAM" id="MobiDB-lite"/>
    </source>
</evidence>
<protein>
    <submittedName>
        <fullName evidence="8">Copper resistance protein CopC</fullName>
    </submittedName>
</protein>
<dbReference type="PANTHER" id="PTHR34820">
    <property type="entry name" value="INNER MEMBRANE PROTEIN YEBZ"/>
    <property type="match status" value="1"/>
</dbReference>
<dbReference type="InterPro" id="IPR014756">
    <property type="entry name" value="Ig_E-set"/>
</dbReference>
<dbReference type="Pfam" id="PF04234">
    <property type="entry name" value="CopC"/>
    <property type="match status" value="1"/>
</dbReference>
<dbReference type="PANTHER" id="PTHR34820:SF4">
    <property type="entry name" value="INNER MEMBRANE PROTEIN YEBZ"/>
    <property type="match status" value="1"/>
</dbReference>
<comment type="subcellular location">
    <subcellularLocation>
        <location evidence="1">Cell envelope</location>
    </subcellularLocation>
</comment>
<dbReference type="Gene3D" id="2.60.40.1220">
    <property type="match status" value="1"/>
</dbReference>
<dbReference type="EMBL" id="JBHUNF010000003">
    <property type="protein sequence ID" value="MFD2674710.1"/>
    <property type="molecule type" value="Genomic_DNA"/>
</dbReference>
<gene>
    <name evidence="8" type="ORF">ACFSUQ_05265</name>
</gene>
<reference evidence="9" key="1">
    <citation type="journal article" date="2019" name="Int. J. Syst. Evol. Microbiol.">
        <title>The Global Catalogue of Microorganisms (GCM) 10K type strain sequencing project: providing services to taxonomists for standard genome sequencing and annotation.</title>
        <authorList>
            <consortium name="The Broad Institute Genomics Platform"/>
            <consortium name="The Broad Institute Genome Sequencing Center for Infectious Disease"/>
            <person name="Wu L."/>
            <person name="Ma J."/>
        </authorList>
    </citation>
    <scope>NUCLEOTIDE SEQUENCE [LARGE SCALE GENOMIC DNA]</scope>
    <source>
        <strain evidence="9">TISTR 1511</strain>
    </source>
</reference>
<evidence type="ECO:0000256" key="6">
    <source>
        <dbReference type="SAM" id="Phobius"/>
    </source>
</evidence>
<feature type="transmembrane region" description="Helical" evidence="6">
    <location>
        <begin position="167"/>
        <end position="188"/>
    </location>
</feature>
<dbReference type="Proteomes" id="UP001597453">
    <property type="component" value="Unassembled WGS sequence"/>
</dbReference>
<comment type="caution">
    <text evidence="8">The sequence shown here is derived from an EMBL/GenBank/DDBJ whole genome shotgun (WGS) entry which is preliminary data.</text>
</comment>
<keyword evidence="6" id="KW-0472">Membrane</keyword>
<evidence type="ECO:0000256" key="3">
    <source>
        <dbReference type="ARBA" id="ARBA00022729"/>
    </source>
</evidence>
<evidence type="ECO:0000256" key="1">
    <source>
        <dbReference type="ARBA" id="ARBA00004196"/>
    </source>
</evidence>
<dbReference type="InterPro" id="IPR014755">
    <property type="entry name" value="Cu-Rt/internalin_Ig-like"/>
</dbReference>
<dbReference type="SUPFAM" id="SSF81296">
    <property type="entry name" value="E set domains"/>
    <property type="match status" value="1"/>
</dbReference>
<dbReference type="InterPro" id="IPR032694">
    <property type="entry name" value="CopC/D"/>
</dbReference>
<accession>A0ABW5RHZ4</accession>
<keyword evidence="9" id="KW-1185">Reference proteome</keyword>
<evidence type="ECO:0000256" key="4">
    <source>
        <dbReference type="ARBA" id="ARBA00023008"/>
    </source>
</evidence>
<keyword evidence="4" id="KW-0186">Copper</keyword>
<feature type="domain" description="CopC" evidence="7">
    <location>
        <begin position="37"/>
        <end position="129"/>
    </location>
</feature>
<organism evidence="8 9">
    <name type="scientific">Gulosibacter bifidus</name>
    <dbReference type="NCBI Taxonomy" id="272239"/>
    <lineage>
        <taxon>Bacteria</taxon>
        <taxon>Bacillati</taxon>
        <taxon>Actinomycetota</taxon>
        <taxon>Actinomycetes</taxon>
        <taxon>Micrococcales</taxon>
        <taxon>Microbacteriaceae</taxon>
        <taxon>Gulosibacter</taxon>
    </lineage>
</organism>
<sequence length="234" mass="23337">MTAISRTARITSTLAAFILALAIGVGLPLGGSAAEAHDQLIRSTPESGAVLDAAPTEASLVFSGTISELGSEVALLRGGAPVELSDELKVDGAEVKVALPALEDGAYELNWRVVSSDGHPISGTVPFTIGNPAAGGGSDAVGGVNNQPNDPENFDAEGDSNSGGNSLAMIAMGVVGVAVIGAAAVLMVKRFKNGNSPMRPDVFSASGSTAETADAAHADHADTDDTGDAAQKDN</sequence>
<evidence type="ECO:0000259" key="7">
    <source>
        <dbReference type="Pfam" id="PF04234"/>
    </source>
</evidence>
<dbReference type="InterPro" id="IPR007348">
    <property type="entry name" value="CopC_dom"/>
</dbReference>
<name>A0ABW5RHZ4_9MICO</name>